<name>A0A2N5URV3_9BASI</name>
<evidence type="ECO:0000256" key="5">
    <source>
        <dbReference type="ARBA" id="ARBA00023054"/>
    </source>
</evidence>
<dbReference type="Pfam" id="PF06102">
    <property type="entry name" value="RRP36"/>
    <property type="match status" value="1"/>
</dbReference>
<sequence length="227" mass="26786">MQNPAHQSAQSKSYPAPSKRPNPNHHHQQTNRASSSSHNGIQQRSNKHAPIEISSKKPVTRKRTIVEVPKIERRDPRFDSLSGAVNEELHSKSFGFLKEERRKEIEQLRETITKVKKSKQKSNLDVVEELEHELRRQENKEVQREKMEREKQALRKWKAEEKEKRKEGKGAFFLKRKAQKEIILTDRYQHLSQNKSKLHKSIERKRKKLDGKDKKSMPLKRTRPAEA</sequence>
<dbReference type="OrthoDB" id="448446at2759"/>
<keyword evidence="5 10" id="KW-0175">Coiled coil</keyword>
<feature type="region of interest" description="Disordered" evidence="11">
    <location>
        <begin position="187"/>
        <end position="227"/>
    </location>
</feature>
<evidence type="ECO:0000256" key="11">
    <source>
        <dbReference type="SAM" id="MobiDB-lite"/>
    </source>
</evidence>
<feature type="compositionally biased region" description="Polar residues" evidence="11">
    <location>
        <begin position="30"/>
        <end position="44"/>
    </location>
</feature>
<dbReference type="STRING" id="200324.A0A2N5URV3"/>
<keyword evidence="4 9" id="KW-0698">rRNA processing</keyword>
<evidence type="ECO:0000313" key="12">
    <source>
        <dbReference type="EMBL" id="PLW40386.1"/>
    </source>
</evidence>
<feature type="coiled-coil region" evidence="10">
    <location>
        <begin position="98"/>
        <end position="167"/>
    </location>
</feature>
<keyword evidence="13" id="KW-1185">Reference proteome</keyword>
<dbReference type="AlphaFoldDB" id="A0A2N5URV3"/>
<evidence type="ECO:0000256" key="7">
    <source>
        <dbReference type="ARBA" id="ARBA00023274"/>
    </source>
</evidence>
<keyword evidence="3 9" id="KW-0690">Ribosome biogenesis</keyword>
<reference evidence="12 13" key="1">
    <citation type="submission" date="2017-11" db="EMBL/GenBank/DDBJ databases">
        <title>De novo assembly and phasing of dikaryotic genomes from two isolates of Puccinia coronata f. sp. avenae, the causal agent of oat crown rust.</title>
        <authorList>
            <person name="Miller M.E."/>
            <person name="Zhang Y."/>
            <person name="Omidvar V."/>
            <person name="Sperschneider J."/>
            <person name="Schwessinger B."/>
            <person name="Raley C."/>
            <person name="Palmer J.M."/>
            <person name="Garnica D."/>
            <person name="Upadhyaya N."/>
            <person name="Rathjen J."/>
            <person name="Taylor J.M."/>
            <person name="Park R.F."/>
            <person name="Dodds P.N."/>
            <person name="Hirsch C.D."/>
            <person name="Kianian S.F."/>
            <person name="Figueroa M."/>
        </authorList>
    </citation>
    <scope>NUCLEOTIDE SEQUENCE [LARGE SCALE GENOMIC DNA]</scope>
    <source>
        <strain evidence="12">12NC29</strain>
    </source>
</reference>
<feature type="compositionally biased region" description="Basic residues" evidence="11">
    <location>
        <begin position="217"/>
        <end position="227"/>
    </location>
</feature>
<protein>
    <recommendedName>
        <fullName evidence="9">rRNA biogenesis protein RRP36</fullName>
    </recommendedName>
</protein>
<evidence type="ECO:0000256" key="1">
    <source>
        <dbReference type="ARBA" id="ARBA00004604"/>
    </source>
</evidence>
<dbReference type="GO" id="GO:0030686">
    <property type="term" value="C:90S preribosome"/>
    <property type="evidence" value="ECO:0007669"/>
    <property type="project" value="TreeGrafter"/>
</dbReference>
<keyword evidence="7 9" id="KW-0687">Ribonucleoprotein</keyword>
<feature type="compositionally biased region" description="Basic and acidic residues" evidence="11">
    <location>
        <begin position="69"/>
        <end position="78"/>
    </location>
</feature>
<organism evidence="12 13">
    <name type="scientific">Puccinia coronata f. sp. avenae</name>
    <dbReference type="NCBI Taxonomy" id="200324"/>
    <lineage>
        <taxon>Eukaryota</taxon>
        <taxon>Fungi</taxon>
        <taxon>Dikarya</taxon>
        <taxon>Basidiomycota</taxon>
        <taxon>Pucciniomycotina</taxon>
        <taxon>Pucciniomycetes</taxon>
        <taxon>Pucciniales</taxon>
        <taxon>Pucciniaceae</taxon>
        <taxon>Puccinia</taxon>
    </lineage>
</organism>
<dbReference type="InterPro" id="IPR009292">
    <property type="entry name" value="RRP36"/>
</dbReference>
<evidence type="ECO:0000256" key="4">
    <source>
        <dbReference type="ARBA" id="ARBA00022552"/>
    </source>
</evidence>
<proteinExistence type="inferred from homology"/>
<evidence type="ECO:0000313" key="13">
    <source>
        <dbReference type="Proteomes" id="UP000235388"/>
    </source>
</evidence>
<dbReference type="GO" id="GO:0005730">
    <property type="term" value="C:nucleolus"/>
    <property type="evidence" value="ECO:0007669"/>
    <property type="project" value="UniProtKB-SubCell"/>
</dbReference>
<keyword evidence="6 9" id="KW-0539">Nucleus</keyword>
<accession>A0A2N5URV3</accession>
<dbReference type="PANTHER" id="PTHR21738">
    <property type="entry name" value="RIBOSOMAL RNA PROCESSING PROTEIN 36 HOMOLOG"/>
    <property type="match status" value="1"/>
</dbReference>
<gene>
    <name evidence="12" type="ORF">PCANC_19579</name>
</gene>
<feature type="compositionally biased region" description="Polar residues" evidence="11">
    <location>
        <begin position="1"/>
        <end position="13"/>
    </location>
</feature>
<feature type="region of interest" description="Disordered" evidence="11">
    <location>
        <begin position="1"/>
        <end position="79"/>
    </location>
</feature>
<comment type="function">
    <text evidence="8 9">Component of the 90S pre-ribosome involved in the maturation of rRNAs. Required for early cleavages of the pre-RNAs in the 40S ribosomal subunit maturation pathway.</text>
</comment>
<evidence type="ECO:0000256" key="9">
    <source>
        <dbReference type="RuleBase" id="RU368027"/>
    </source>
</evidence>
<evidence type="ECO:0000256" key="3">
    <source>
        <dbReference type="ARBA" id="ARBA00022517"/>
    </source>
</evidence>
<evidence type="ECO:0000256" key="6">
    <source>
        <dbReference type="ARBA" id="ARBA00023242"/>
    </source>
</evidence>
<comment type="subunit">
    <text evidence="9">Associates with 90S and pre-40S pre-ribosomal particles.</text>
</comment>
<dbReference type="Proteomes" id="UP000235388">
    <property type="component" value="Unassembled WGS sequence"/>
</dbReference>
<dbReference type="EMBL" id="PGCJ01000182">
    <property type="protein sequence ID" value="PLW40386.1"/>
    <property type="molecule type" value="Genomic_DNA"/>
</dbReference>
<evidence type="ECO:0000256" key="10">
    <source>
        <dbReference type="SAM" id="Coils"/>
    </source>
</evidence>
<evidence type="ECO:0000256" key="2">
    <source>
        <dbReference type="ARBA" id="ARBA00009418"/>
    </source>
</evidence>
<dbReference type="GO" id="GO:0000462">
    <property type="term" value="P:maturation of SSU-rRNA from tricistronic rRNA transcript (SSU-rRNA, 5.8S rRNA, LSU-rRNA)"/>
    <property type="evidence" value="ECO:0007669"/>
    <property type="project" value="TreeGrafter"/>
</dbReference>
<evidence type="ECO:0000256" key="8">
    <source>
        <dbReference type="ARBA" id="ARBA00025053"/>
    </source>
</evidence>
<comment type="subcellular location">
    <subcellularLocation>
        <location evidence="1 9">Nucleus</location>
        <location evidence="1 9">Nucleolus</location>
    </subcellularLocation>
</comment>
<comment type="similarity">
    <text evidence="2 9">Belongs to the RRP36 family.</text>
</comment>
<comment type="caution">
    <text evidence="12">The sequence shown here is derived from an EMBL/GenBank/DDBJ whole genome shotgun (WGS) entry which is preliminary data.</text>
</comment>
<feature type="compositionally biased region" description="Basic residues" evidence="11">
    <location>
        <begin position="196"/>
        <end position="209"/>
    </location>
</feature>
<dbReference type="PANTHER" id="PTHR21738:SF0">
    <property type="entry name" value="RIBOSOMAL RNA PROCESSING PROTEIN 36 HOMOLOG"/>
    <property type="match status" value="1"/>
</dbReference>